<sequence length="418" mass="45143">MAPGLTLTGRLEATGAPASRTEIRDGLARAAAWFETLGDVVLGAELGHDADNRPVLFVSFHPAADDVELRLSSGGLLRATATTAPAGPGYHTHLCRALGAFAEDFGVAWERIDDPTGFFPAGDPDALNRQFLAHARRRCRAILDAPDEPGPAILGLPPDHGFTHPGPILTPCGPRSREWAAAVAADPAAARDMFPWWHADPDAGFYRNRAIALLWCEFPWRAPLTEEEGELTDQIAADLEEAFALDPTAPLPWRAWADVFVAIEADRNGFTVQGSDAELKAEVRRRAAAQPPCAAPVGYRRFPVRVALGDGWSVLVPGSLADGWADDGQTWLAWDDRRTVTIRPAGPGAARELTVEECRDARGQQVWRLAGIVSVGGAGLRCQIDVADPADKDWAADVWQSVCRHPAEENRSVTWRAS</sequence>
<name>A0A225DTZ9_9BACT</name>
<dbReference type="EMBL" id="NIDE01000007">
    <property type="protein sequence ID" value="OWK41076.1"/>
    <property type="molecule type" value="Genomic_DNA"/>
</dbReference>
<dbReference type="RefSeq" id="WP_088256029.1">
    <property type="nucleotide sequence ID" value="NZ_NIDE01000007.1"/>
</dbReference>
<dbReference type="OrthoDB" id="254269at2"/>
<evidence type="ECO:0000313" key="2">
    <source>
        <dbReference type="Proteomes" id="UP000214646"/>
    </source>
</evidence>
<evidence type="ECO:0000313" key="1">
    <source>
        <dbReference type="EMBL" id="OWK41076.1"/>
    </source>
</evidence>
<protein>
    <submittedName>
        <fullName evidence="1">Uncharacterized protein</fullName>
    </submittedName>
</protein>
<accession>A0A225DTZ9</accession>
<reference evidence="2" key="1">
    <citation type="submission" date="2017-06" db="EMBL/GenBank/DDBJ databases">
        <title>Genome analysis of Fimbriiglobus ruber SP5, the first member of the order Planctomycetales with confirmed chitinolytic capability.</title>
        <authorList>
            <person name="Ravin N.V."/>
            <person name="Rakitin A.L."/>
            <person name="Ivanova A.A."/>
            <person name="Beletsky A.V."/>
            <person name="Kulichevskaya I.S."/>
            <person name="Mardanov A.V."/>
            <person name="Dedysh S.N."/>
        </authorList>
    </citation>
    <scope>NUCLEOTIDE SEQUENCE [LARGE SCALE GENOMIC DNA]</scope>
    <source>
        <strain evidence="2">SP5</strain>
    </source>
</reference>
<dbReference type="AlphaFoldDB" id="A0A225DTZ9"/>
<keyword evidence="2" id="KW-1185">Reference proteome</keyword>
<dbReference type="Proteomes" id="UP000214646">
    <property type="component" value="Unassembled WGS sequence"/>
</dbReference>
<gene>
    <name evidence="1" type="ORF">FRUB_04968</name>
</gene>
<organism evidence="1 2">
    <name type="scientific">Fimbriiglobus ruber</name>
    <dbReference type="NCBI Taxonomy" id="1908690"/>
    <lineage>
        <taxon>Bacteria</taxon>
        <taxon>Pseudomonadati</taxon>
        <taxon>Planctomycetota</taxon>
        <taxon>Planctomycetia</taxon>
        <taxon>Gemmatales</taxon>
        <taxon>Gemmataceae</taxon>
        <taxon>Fimbriiglobus</taxon>
    </lineage>
</organism>
<comment type="caution">
    <text evidence="1">The sequence shown here is derived from an EMBL/GenBank/DDBJ whole genome shotgun (WGS) entry which is preliminary data.</text>
</comment>
<proteinExistence type="predicted"/>